<organism evidence="2 3">
    <name type="scientific">Danaus chrysippus</name>
    <name type="common">African queen</name>
    <dbReference type="NCBI Taxonomy" id="151541"/>
    <lineage>
        <taxon>Eukaryota</taxon>
        <taxon>Metazoa</taxon>
        <taxon>Ecdysozoa</taxon>
        <taxon>Arthropoda</taxon>
        <taxon>Hexapoda</taxon>
        <taxon>Insecta</taxon>
        <taxon>Pterygota</taxon>
        <taxon>Neoptera</taxon>
        <taxon>Endopterygota</taxon>
        <taxon>Lepidoptera</taxon>
        <taxon>Glossata</taxon>
        <taxon>Ditrysia</taxon>
        <taxon>Papilionoidea</taxon>
        <taxon>Nymphalidae</taxon>
        <taxon>Danainae</taxon>
        <taxon>Danaini</taxon>
        <taxon>Danaina</taxon>
        <taxon>Danaus</taxon>
        <taxon>Anosia</taxon>
    </lineage>
</organism>
<dbReference type="Proteomes" id="UP000789524">
    <property type="component" value="Unassembled WGS sequence"/>
</dbReference>
<name>A0A8J2QWB1_9NEOP</name>
<evidence type="ECO:0000313" key="3">
    <source>
        <dbReference type="Proteomes" id="UP000789524"/>
    </source>
</evidence>
<feature type="region of interest" description="Disordered" evidence="1">
    <location>
        <begin position="12"/>
        <end position="35"/>
    </location>
</feature>
<protein>
    <submittedName>
        <fullName evidence="2">(African queen) hypothetical protein</fullName>
    </submittedName>
</protein>
<proteinExistence type="predicted"/>
<evidence type="ECO:0000313" key="2">
    <source>
        <dbReference type="EMBL" id="CAG9568334.1"/>
    </source>
</evidence>
<gene>
    <name evidence="2" type="ORF">DCHRY22_LOCUS8230</name>
</gene>
<feature type="compositionally biased region" description="Low complexity" evidence="1">
    <location>
        <begin position="16"/>
        <end position="30"/>
    </location>
</feature>
<reference evidence="2" key="1">
    <citation type="submission" date="2021-09" db="EMBL/GenBank/DDBJ databases">
        <authorList>
            <person name="Martin H S."/>
        </authorList>
    </citation>
    <scope>NUCLEOTIDE SEQUENCE</scope>
</reference>
<comment type="caution">
    <text evidence="2">The sequence shown here is derived from an EMBL/GenBank/DDBJ whole genome shotgun (WGS) entry which is preliminary data.</text>
</comment>
<evidence type="ECO:0000256" key="1">
    <source>
        <dbReference type="SAM" id="MobiDB-lite"/>
    </source>
</evidence>
<dbReference type="EMBL" id="CAKASE010000060">
    <property type="protein sequence ID" value="CAG9568334.1"/>
    <property type="molecule type" value="Genomic_DNA"/>
</dbReference>
<dbReference type="AlphaFoldDB" id="A0A8J2QWB1"/>
<keyword evidence="3" id="KW-1185">Reference proteome</keyword>
<sequence>MWLRLAERWARGSGAGAAAQEANASAASSSRRGRVRRRMLRRAHCSRQAAVCSTEHTTTLQRSHDPVPIKIHYTASCIQVHSLMRSIDGGLCCMVHTAGQLALGCWVDL</sequence>
<accession>A0A8J2QWB1</accession>